<dbReference type="InterPro" id="IPR045055">
    <property type="entry name" value="DNA2/NAM7-like"/>
</dbReference>
<dbReference type="Pfam" id="PF13087">
    <property type="entry name" value="AAA_12"/>
    <property type="match status" value="1"/>
</dbReference>
<dbReference type="Gene3D" id="3.40.50.300">
    <property type="entry name" value="P-loop containing nucleotide triphosphate hydrolases"/>
    <property type="match status" value="4"/>
</dbReference>
<dbReference type="Gene3D" id="2.20.70.10">
    <property type="match status" value="2"/>
</dbReference>
<evidence type="ECO:0000256" key="1">
    <source>
        <dbReference type="SAM" id="MobiDB-lite"/>
    </source>
</evidence>
<dbReference type="CDD" id="cd00201">
    <property type="entry name" value="WW"/>
    <property type="match status" value="1"/>
</dbReference>
<dbReference type="InterPro" id="IPR041679">
    <property type="entry name" value="DNA2/NAM7-like_C"/>
</dbReference>
<feature type="region of interest" description="Disordered" evidence="1">
    <location>
        <begin position="1664"/>
        <end position="1732"/>
    </location>
</feature>
<dbReference type="Pfam" id="PF13086">
    <property type="entry name" value="AAA_11"/>
    <property type="match status" value="1"/>
</dbReference>
<feature type="domain" description="WW" evidence="2">
    <location>
        <begin position="1723"/>
        <end position="1757"/>
    </location>
</feature>
<feature type="region of interest" description="Disordered" evidence="1">
    <location>
        <begin position="549"/>
        <end position="683"/>
    </location>
</feature>
<comment type="caution">
    <text evidence="3">The sequence shown here is derived from an EMBL/GenBank/DDBJ whole genome shotgun (WGS) entry which is preliminary data.</text>
</comment>
<dbReference type="CDD" id="cd18808">
    <property type="entry name" value="SF1_C_Upf1"/>
    <property type="match status" value="1"/>
</dbReference>
<dbReference type="GO" id="GO:0004386">
    <property type="term" value="F:helicase activity"/>
    <property type="evidence" value="ECO:0007669"/>
    <property type="project" value="InterPro"/>
</dbReference>
<feature type="region of interest" description="Disordered" evidence="1">
    <location>
        <begin position="1475"/>
        <end position="1495"/>
    </location>
</feature>
<dbReference type="SUPFAM" id="SSF52540">
    <property type="entry name" value="P-loop containing nucleoside triphosphate hydrolases"/>
    <property type="match status" value="2"/>
</dbReference>
<reference evidence="4" key="1">
    <citation type="journal article" date="2015" name="PLoS Genet.">
        <title>Genome Sequence and Transcriptome Analyses of Chrysochromulina tobin: Metabolic Tools for Enhanced Algal Fitness in the Prominent Order Prymnesiales (Haptophyceae).</title>
        <authorList>
            <person name="Hovde B.T."/>
            <person name="Deodato C.R."/>
            <person name="Hunsperger H.M."/>
            <person name="Ryken S.A."/>
            <person name="Yost W."/>
            <person name="Jha R.K."/>
            <person name="Patterson J."/>
            <person name="Monnat R.J. Jr."/>
            <person name="Barlow S.B."/>
            <person name="Starkenburg S.R."/>
            <person name="Cattolico R.A."/>
        </authorList>
    </citation>
    <scope>NUCLEOTIDE SEQUENCE</scope>
    <source>
        <strain evidence="4">CCMP291</strain>
    </source>
</reference>
<dbReference type="InterPro" id="IPR041677">
    <property type="entry name" value="DNA2/NAM7_AAA_11"/>
</dbReference>
<dbReference type="SUPFAM" id="SSF51045">
    <property type="entry name" value="WW domain"/>
    <property type="match status" value="1"/>
</dbReference>
<dbReference type="PANTHER" id="PTHR10887">
    <property type="entry name" value="DNA2/NAM7 HELICASE FAMILY"/>
    <property type="match status" value="1"/>
</dbReference>
<dbReference type="Pfam" id="PF00397">
    <property type="entry name" value="WW"/>
    <property type="match status" value="1"/>
</dbReference>
<proteinExistence type="predicted"/>
<dbReference type="SMART" id="SM00456">
    <property type="entry name" value="WW"/>
    <property type="match status" value="2"/>
</dbReference>
<evidence type="ECO:0000259" key="2">
    <source>
        <dbReference type="PROSITE" id="PS50020"/>
    </source>
</evidence>
<feature type="compositionally biased region" description="Low complexity" evidence="1">
    <location>
        <begin position="1710"/>
        <end position="1722"/>
    </location>
</feature>
<feature type="region of interest" description="Disordered" evidence="1">
    <location>
        <begin position="1590"/>
        <end position="1610"/>
    </location>
</feature>
<dbReference type="EMBL" id="JWZX01001850">
    <property type="protein sequence ID" value="KOO32094.1"/>
    <property type="molecule type" value="Genomic_DNA"/>
</dbReference>
<keyword evidence="4" id="KW-1185">Reference proteome</keyword>
<dbReference type="InterPro" id="IPR027417">
    <property type="entry name" value="P-loop_NTPase"/>
</dbReference>
<dbReference type="GO" id="GO:0031380">
    <property type="term" value="C:nuclear RNA-directed RNA polymerase complex"/>
    <property type="evidence" value="ECO:0007669"/>
    <property type="project" value="TreeGrafter"/>
</dbReference>
<dbReference type="Proteomes" id="UP000037460">
    <property type="component" value="Unassembled WGS sequence"/>
</dbReference>
<dbReference type="PANTHER" id="PTHR10887:SF341">
    <property type="entry name" value="NFX1-TYPE ZINC FINGER-CONTAINING PROTEIN 1"/>
    <property type="match status" value="1"/>
</dbReference>
<dbReference type="GO" id="GO:0031048">
    <property type="term" value="P:regulatory ncRNA-mediated heterochromatin formation"/>
    <property type="evidence" value="ECO:0007669"/>
    <property type="project" value="TreeGrafter"/>
</dbReference>
<accession>A0A0M0JZW4</accession>
<dbReference type="OrthoDB" id="2423195at2759"/>
<dbReference type="InterPro" id="IPR057373">
    <property type="entry name" value="ZNFX1"/>
</dbReference>
<feature type="compositionally biased region" description="Acidic residues" evidence="1">
    <location>
        <begin position="608"/>
        <end position="621"/>
    </location>
</feature>
<organism evidence="3 4">
    <name type="scientific">Chrysochromulina tobinii</name>
    <dbReference type="NCBI Taxonomy" id="1460289"/>
    <lineage>
        <taxon>Eukaryota</taxon>
        <taxon>Haptista</taxon>
        <taxon>Haptophyta</taxon>
        <taxon>Prymnesiophyceae</taxon>
        <taxon>Prymnesiales</taxon>
        <taxon>Chrysochromulinaceae</taxon>
        <taxon>Chrysochromulina</taxon>
    </lineage>
</organism>
<evidence type="ECO:0000313" key="4">
    <source>
        <dbReference type="Proteomes" id="UP000037460"/>
    </source>
</evidence>
<evidence type="ECO:0000313" key="3">
    <source>
        <dbReference type="EMBL" id="KOO32094.1"/>
    </source>
</evidence>
<feature type="compositionally biased region" description="Basic and acidic residues" evidence="1">
    <location>
        <begin position="739"/>
        <end position="772"/>
    </location>
</feature>
<dbReference type="InterPro" id="IPR047187">
    <property type="entry name" value="SF1_C_Upf1"/>
</dbReference>
<name>A0A0M0JZW4_9EUKA</name>
<sequence>MDAAFAAAVRAAHGAEDDHLVAVTMLSVADGIDAALSRCKWDLDSIFTTVELLGRMPEGFAPTQLALGAFMAQQKWRDRYCDCAGRLHELLPRRKAVDQRKLALAWVRLALQAAREQVADKYTMMRVTLPLQLMQQSIGDLVKNSERSTFDADTRKELLSCLSRLSTAHITQSQQKDRSPYEAYANLLPSAYDLDSRTAREPNPNKVTGEYDSSDAYLSTHFHLLREDFVRPLRQAVEAAREGSEMPREVRVWRRAALAGMAVGNPGGVLFRIKLAQDQAEAEELDLAGGKTLINGALLLMSSDSFRTVYAGVVARREAARLLGDGSVFVSFSHQSEEEGRSPQHAPAAALEVAALAPLINRGFAVLEAGAYWGAYKPVLAALQATGKLASLPLGDCLMRSLNTERPPPYLGHVAAPQREKGFSRHGSAQDLARLGSVGDLARCDLARSAERALDGSIHSGAASEGIGTYDIRPILNVSDQATPYYIGDVRRDFPTEGWSGTSLDKWQLKAAKCLLTRRVGLVQGPPGTGKTFVGLLVVRTLLRNASMWASDGPSTDLSRMGSRVPSRMAASPLRELLPSRSVTPPKQGGKYAGGKAAGSAQDGKADADDDEAAEEEEEEAPPTRLKGSKSKGGSTGSAANAAVGSKGGKRQKRTIPQTDGPGDDDEVAAEAAVPVPALGRESSLDPFAELEAFREAAETKAAYVRAEMQQASDEAEYEAVAEVASGRFVAGALDLESRRDAKDDRGSAKDKGSKGTRYTHDARGVSDHEGGASDVEGLGFVKEGLGFGEDEAADGSALPPSSAPPILVLCQTNHALDQFLEGILDFEPRVIRIGGRSQSERLKKHNLTELLDHRKKHRPAVERSARRNLGDAMRRCRDRLNGALILMQQAWACAPLPVGMLRNSAELRGPLGNELRKMPDATFLQWLCLENAVAWEHHQAMGFGGAPGAVPGSAHYTAQDVETVLSVPPLSPLELSHHCNRAEAQYARDREQDGYAGGLDRYERWRLHNRLRENAQETTLRELEVALAEYRRIAAAVSELDELDALTMLKRASVVGLTTTGAAKHQSLVRQLGCRVLVMEEAAEVLEAHVLASINASTQQLLLIGDHQQLRPSAACHELTLHYGMAVSLFERLFNNKVPYVRLRTQRRMRPTIARLIAPIYPELLNHPSTHGRPRVAGMTTSVHFITHEAHERPREDLLSPENPHEVAILLHLATLLHGIGYAQTRITVLSAYVGQLLLLRAAFSACGLDKVLVTTVDAYQGEENDLVLLSLVRSNIEGKLGFTSVDNRVCVALSRARLGFFCACNLKMLSTGSELWAKLGAYATKTHRASPEIPLATPAALLAAQRYKQLRRAVGAAVPAIGTDGNSSYLCESADEDFGGEWAYRDLRQNQWQQVWHGCVMVLSQLAHGERGVLPQCGLRMPCGHNCARTVHVKGGTLECICPRCGNATDLAEGEVKRWRSLREALKLRGDGTINPLTRSESLQKEGAETGAPGAKADAKVAAAEAAADVAPPKPAPKTYYVSNFSGAVKPNLNMVGYWSMPPKHRATSLRDARNILGKFASDGGASGESVKQFDAFALHSESAAAAPEAEAAAANEPRNRVASPTFDPRVERLVERVASAAAASRTTEADALNAGWRKCTSKSNGREFWFHRETGRKEWHIDKLGLSAGGPVEPEPDRRHAPVKSGPGSHQSGGGSSSGAHDGGRSSGAQGSARGAGSKRSSKPEWKAYFSEKRQKSFYKNTSTGETTWTKPDGFVE</sequence>
<dbReference type="InterPro" id="IPR001202">
    <property type="entry name" value="WW_dom"/>
</dbReference>
<dbReference type="PROSITE" id="PS50020">
    <property type="entry name" value="WW_DOMAIN_2"/>
    <property type="match status" value="1"/>
</dbReference>
<protein>
    <submittedName>
        <fullName evidence="3">Nfx1-type zinc finger-containing protein 1</fullName>
    </submittedName>
</protein>
<gene>
    <name evidence="3" type="ORF">Ctob_014935</name>
</gene>
<feature type="compositionally biased region" description="Low complexity" evidence="1">
    <location>
        <begin position="1590"/>
        <end position="1599"/>
    </location>
</feature>
<feature type="region of interest" description="Disordered" evidence="1">
    <location>
        <begin position="739"/>
        <end position="775"/>
    </location>
</feature>
<dbReference type="InterPro" id="IPR036020">
    <property type="entry name" value="WW_dom_sf"/>
</dbReference>
<dbReference type="PROSITE" id="PS01159">
    <property type="entry name" value="WW_DOMAIN_1"/>
    <property type="match status" value="1"/>
</dbReference>
<dbReference type="Pfam" id="PF25396">
    <property type="entry name" value="ZNFX1"/>
    <property type="match status" value="1"/>
</dbReference>